<dbReference type="GO" id="GO:0008237">
    <property type="term" value="F:metallopeptidase activity"/>
    <property type="evidence" value="ECO:0007669"/>
    <property type="project" value="UniProtKB-KW"/>
</dbReference>
<evidence type="ECO:0000256" key="3">
    <source>
        <dbReference type="ARBA" id="ARBA00022723"/>
    </source>
</evidence>
<keyword evidence="3 9" id="KW-0479">Metal-binding</keyword>
<dbReference type="SUPFAM" id="SSF55166">
    <property type="entry name" value="Hedgehog/DD-peptidase"/>
    <property type="match status" value="1"/>
</dbReference>
<dbReference type="GO" id="GO:0008270">
    <property type="term" value="F:zinc ion binding"/>
    <property type="evidence" value="ECO:0007669"/>
    <property type="project" value="UniProtKB-UniRule"/>
</dbReference>
<evidence type="ECO:0000256" key="2">
    <source>
        <dbReference type="ARBA" id="ARBA00022670"/>
    </source>
</evidence>
<evidence type="ECO:0000256" key="8">
    <source>
        <dbReference type="ARBA" id="ARBA00023316"/>
    </source>
</evidence>
<dbReference type="Proteomes" id="UP000240912">
    <property type="component" value="Unassembled WGS sequence"/>
</dbReference>
<evidence type="ECO:0000256" key="4">
    <source>
        <dbReference type="ARBA" id="ARBA00022801"/>
    </source>
</evidence>
<evidence type="ECO:0000256" key="9">
    <source>
        <dbReference type="HAMAP-Rule" id="MF_01924"/>
    </source>
</evidence>
<feature type="site" description="Transition state stabilizer" evidence="9">
    <location>
        <position position="113"/>
    </location>
</feature>
<keyword evidence="6 9" id="KW-0224">Dipeptidase</keyword>
<dbReference type="RefSeq" id="WP_107213496.1">
    <property type="nucleotide sequence ID" value="NZ_KZ686268.1"/>
</dbReference>
<name>A0A2T3HRJ4_9SPHI</name>
<evidence type="ECO:0000256" key="7">
    <source>
        <dbReference type="ARBA" id="ARBA00023049"/>
    </source>
</evidence>
<accession>A0A2T3HRJ4</accession>
<feature type="binding site" evidence="9">
    <location>
        <position position="147"/>
    </location>
    <ligand>
        <name>Zn(2+)</name>
        <dbReference type="ChEBI" id="CHEBI:29105"/>
        <note>catalytic</note>
    </ligand>
</feature>
<dbReference type="PANTHER" id="PTHR43126">
    <property type="entry name" value="D-ALANYL-D-ALANINE DIPEPTIDASE"/>
    <property type="match status" value="1"/>
</dbReference>
<protein>
    <recommendedName>
        <fullName evidence="9">D-alanyl-D-alanine dipeptidase</fullName>
        <shortName evidence="9">D-Ala-D-Ala dipeptidase</shortName>
        <ecNumber evidence="9">3.4.13.22</ecNumber>
    </recommendedName>
</protein>
<dbReference type="GO" id="GO:0160237">
    <property type="term" value="F:D-Ala-D-Ala dipeptidase activity"/>
    <property type="evidence" value="ECO:0007669"/>
    <property type="project" value="UniProtKB-EC"/>
</dbReference>
<comment type="function">
    <text evidence="9">Catalyzes hydrolysis of the D-alanyl-D-alanine dipeptide.</text>
</comment>
<dbReference type="InterPro" id="IPR000755">
    <property type="entry name" value="A_A_dipeptidase"/>
</dbReference>
<dbReference type="OrthoDB" id="9801430at2"/>
<evidence type="ECO:0000313" key="11">
    <source>
        <dbReference type="EMBL" id="PST85090.1"/>
    </source>
</evidence>
<keyword evidence="8" id="KW-0961">Cell wall biogenesis/degradation</keyword>
<dbReference type="AlphaFoldDB" id="A0A2T3HRJ4"/>
<keyword evidence="12" id="KW-1185">Reference proteome</keyword>
<dbReference type="Gene3D" id="3.30.1380.10">
    <property type="match status" value="1"/>
</dbReference>
<comment type="cofactor">
    <cofactor evidence="9">
        <name>Zn(2+)</name>
        <dbReference type="ChEBI" id="CHEBI:29105"/>
    </cofactor>
    <text evidence="9">Binds 1 zinc ion per subunit.</text>
</comment>
<dbReference type="EMBL" id="PYLS01000001">
    <property type="protein sequence ID" value="PST85090.1"/>
    <property type="molecule type" value="Genomic_DNA"/>
</dbReference>
<keyword evidence="4 9" id="KW-0378">Hydrolase</keyword>
<dbReference type="PANTHER" id="PTHR43126:SF1">
    <property type="entry name" value="D-ALANYL-D-ALANINE DIPEPTIDASE"/>
    <property type="match status" value="1"/>
</dbReference>
<comment type="catalytic activity">
    <reaction evidence="1 9">
        <text>D-alanyl-D-alanine + H2O = 2 D-alanine</text>
        <dbReference type="Rhea" id="RHEA:20661"/>
        <dbReference type="ChEBI" id="CHEBI:15377"/>
        <dbReference type="ChEBI" id="CHEBI:57416"/>
        <dbReference type="ChEBI" id="CHEBI:57822"/>
        <dbReference type="EC" id="3.4.13.22"/>
    </reaction>
</comment>
<keyword evidence="7 9" id="KW-0482">Metalloprotease</keyword>
<evidence type="ECO:0000256" key="5">
    <source>
        <dbReference type="ARBA" id="ARBA00022833"/>
    </source>
</evidence>
<dbReference type="InterPro" id="IPR009045">
    <property type="entry name" value="Zn_M74/Hedgehog-like"/>
</dbReference>
<feature type="active site" description="Proton donor/acceptor" evidence="9">
    <location>
        <position position="205"/>
    </location>
</feature>
<comment type="similarity">
    <text evidence="9">Belongs to the peptidase M15D family.</text>
</comment>
<keyword evidence="2 9" id="KW-0645">Protease</keyword>
<dbReference type="EC" id="3.4.13.22" evidence="9"/>
<dbReference type="GO" id="GO:0006508">
    <property type="term" value="P:proteolysis"/>
    <property type="evidence" value="ECO:0007669"/>
    <property type="project" value="UniProtKB-KW"/>
</dbReference>
<keyword evidence="5 9" id="KW-0862">Zinc</keyword>
<dbReference type="CDD" id="cd14840">
    <property type="entry name" value="D-Ala-D-Ala_dipeptidase_Aad"/>
    <property type="match status" value="1"/>
</dbReference>
<organism evidence="11 12">
    <name type="scientific">Pedobacter yulinensis</name>
    <dbReference type="NCBI Taxonomy" id="2126353"/>
    <lineage>
        <taxon>Bacteria</taxon>
        <taxon>Pseudomonadati</taxon>
        <taxon>Bacteroidota</taxon>
        <taxon>Sphingobacteriia</taxon>
        <taxon>Sphingobacteriales</taxon>
        <taxon>Sphingobacteriaceae</taxon>
        <taxon>Pedobacter</taxon>
    </lineage>
</organism>
<feature type="binding site" evidence="9">
    <location>
        <position position="140"/>
    </location>
    <ligand>
        <name>Zn(2+)</name>
        <dbReference type="ChEBI" id="CHEBI:29105"/>
        <note>catalytic</note>
    </ligand>
</feature>
<evidence type="ECO:0000256" key="1">
    <source>
        <dbReference type="ARBA" id="ARBA00001362"/>
    </source>
</evidence>
<feature type="signal peptide" evidence="10">
    <location>
        <begin position="1"/>
        <end position="18"/>
    </location>
</feature>
<comment type="caution">
    <text evidence="11">The sequence shown here is derived from an EMBL/GenBank/DDBJ whole genome shotgun (WGS) entry which is preliminary data.</text>
</comment>
<reference evidence="11 12" key="1">
    <citation type="submission" date="2018-03" db="EMBL/GenBank/DDBJ databases">
        <authorList>
            <person name="Keele B.F."/>
        </authorList>
    </citation>
    <scope>NUCLEOTIDE SEQUENCE [LARGE SCALE GENOMIC DNA]</scope>
    <source>
        <strain evidence="11 12">YL28-9</strain>
    </source>
</reference>
<gene>
    <name evidence="11" type="ORF">C7T94_02965</name>
</gene>
<sequence>MRRFLFLLLLPAFVQACAQKNAQNPYGLKIINNFRDYQAAVKENPDNQLVEINKAIPSVRLDIRYATRNNFMKRVMYAQARAFARKPVVVQLRKVQADLQKKGLGLKIFDAYRPYAVTLDFYRQAVQKDFVANPNKGSKHNRGCAIDLTLISLKTGKELPMPTPFDSFSPEAAARYANLDVQVKKNRDLLISTMHRHGFKVMYNEWWHFDFQGWQNYSLMDIPFQKL</sequence>
<dbReference type="HAMAP" id="MF_01924">
    <property type="entry name" value="A_A_dipeptidase"/>
    <property type="match status" value="1"/>
</dbReference>
<evidence type="ECO:0000256" key="10">
    <source>
        <dbReference type="SAM" id="SignalP"/>
    </source>
</evidence>
<keyword evidence="10" id="KW-0732">Signal</keyword>
<evidence type="ECO:0000256" key="6">
    <source>
        <dbReference type="ARBA" id="ARBA00022997"/>
    </source>
</evidence>
<dbReference type="GO" id="GO:0071555">
    <property type="term" value="P:cell wall organization"/>
    <property type="evidence" value="ECO:0007669"/>
    <property type="project" value="UniProtKB-KW"/>
</dbReference>
<evidence type="ECO:0000313" key="12">
    <source>
        <dbReference type="Proteomes" id="UP000240912"/>
    </source>
</evidence>
<dbReference type="PROSITE" id="PS51257">
    <property type="entry name" value="PROKAR_LIPOPROTEIN"/>
    <property type="match status" value="1"/>
</dbReference>
<proteinExistence type="inferred from homology"/>
<feature type="chain" id="PRO_5015532435" description="D-alanyl-D-alanine dipeptidase" evidence="10">
    <location>
        <begin position="19"/>
        <end position="227"/>
    </location>
</feature>
<feature type="binding site" evidence="9">
    <location>
        <position position="208"/>
    </location>
    <ligand>
        <name>Zn(2+)</name>
        <dbReference type="ChEBI" id="CHEBI:29105"/>
        <note>catalytic</note>
    </ligand>
</feature>
<dbReference type="Pfam" id="PF01427">
    <property type="entry name" value="Peptidase_M15"/>
    <property type="match status" value="1"/>
</dbReference>